<proteinExistence type="predicted"/>
<gene>
    <name evidence="2" type="ORF">LCGC14_0339350</name>
</gene>
<accession>A0A0F9W1C7</accession>
<name>A0A0F9W1C7_9ZZZZ</name>
<reference evidence="2" key="1">
    <citation type="journal article" date="2015" name="Nature">
        <title>Complex archaea that bridge the gap between prokaryotes and eukaryotes.</title>
        <authorList>
            <person name="Spang A."/>
            <person name="Saw J.H."/>
            <person name="Jorgensen S.L."/>
            <person name="Zaremba-Niedzwiedzka K."/>
            <person name="Martijn J."/>
            <person name="Lind A.E."/>
            <person name="van Eijk R."/>
            <person name="Schleper C."/>
            <person name="Guy L."/>
            <person name="Ettema T.J."/>
        </authorList>
    </citation>
    <scope>NUCLEOTIDE SEQUENCE</scope>
</reference>
<evidence type="ECO:0000313" key="2">
    <source>
        <dbReference type="EMBL" id="KKN79476.1"/>
    </source>
</evidence>
<dbReference type="EMBL" id="LAZR01000246">
    <property type="protein sequence ID" value="KKN79476.1"/>
    <property type="molecule type" value="Genomic_DNA"/>
</dbReference>
<feature type="compositionally biased region" description="Low complexity" evidence="1">
    <location>
        <begin position="74"/>
        <end position="83"/>
    </location>
</feature>
<evidence type="ECO:0000256" key="1">
    <source>
        <dbReference type="SAM" id="MobiDB-lite"/>
    </source>
</evidence>
<feature type="region of interest" description="Disordered" evidence="1">
    <location>
        <begin position="42"/>
        <end position="90"/>
    </location>
</feature>
<protein>
    <submittedName>
        <fullName evidence="2">Uncharacterized protein</fullName>
    </submittedName>
</protein>
<sequence length="90" mass="9659">MPIDDDRQLAEEVEAALKALGIARQGSRSTGPVQRYVMELSGTEWTEAAPTDAKTSRSKTDSSMPAAHDQVGSSRRLLPADPRALPPSPE</sequence>
<dbReference type="AlphaFoldDB" id="A0A0F9W1C7"/>
<comment type="caution">
    <text evidence="2">The sequence shown here is derived from an EMBL/GenBank/DDBJ whole genome shotgun (WGS) entry which is preliminary data.</text>
</comment>
<organism evidence="2">
    <name type="scientific">marine sediment metagenome</name>
    <dbReference type="NCBI Taxonomy" id="412755"/>
    <lineage>
        <taxon>unclassified sequences</taxon>
        <taxon>metagenomes</taxon>
        <taxon>ecological metagenomes</taxon>
    </lineage>
</organism>